<evidence type="ECO:0000313" key="8">
    <source>
        <dbReference type="Proteomes" id="UP001489004"/>
    </source>
</evidence>
<dbReference type="GO" id="GO:0006892">
    <property type="term" value="P:post-Golgi vesicle-mediated transport"/>
    <property type="evidence" value="ECO:0007669"/>
    <property type="project" value="TreeGrafter"/>
</dbReference>
<proteinExistence type="inferred from homology"/>
<dbReference type="InterPro" id="IPR006581">
    <property type="entry name" value="VPS10"/>
</dbReference>
<feature type="domain" description="VPS10" evidence="6">
    <location>
        <begin position="41"/>
        <end position="750"/>
    </location>
</feature>
<dbReference type="Pfam" id="PF15902">
    <property type="entry name" value="Sortilin-Vps10"/>
    <property type="match status" value="1"/>
</dbReference>
<dbReference type="InterPro" id="IPR031778">
    <property type="entry name" value="Sortilin_N"/>
</dbReference>
<dbReference type="Pfam" id="PF15901">
    <property type="entry name" value="Sortilin_C"/>
    <property type="match status" value="1"/>
</dbReference>
<dbReference type="PANTHER" id="PTHR12106:SF27">
    <property type="entry name" value="SORTILIN-RELATED RECEPTOR"/>
    <property type="match status" value="1"/>
</dbReference>
<dbReference type="SMART" id="SM00602">
    <property type="entry name" value="VPS10"/>
    <property type="match status" value="1"/>
</dbReference>
<dbReference type="Gene3D" id="2.10.70.80">
    <property type="match status" value="1"/>
</dbReference>
<dbReference type="InterPro" id="IPR036278">
    <property type="entry name" value="Sialidase_sf"/>
</dbReference>
<dbReference type="EMBL" id="JALJOR010000001">
    <property type="protein sequence ID" value="KAK9828958.1"/>
    <property type="molecule type" value="Genomic_DNA"/>
</dbReference>
<evidence type="ECO:0000256" key="5">
    <source>
        <dbReference type="SAM" id="Phobius"/>
    </source>
</evidence>
<keyword evidence="3" id="KW-0677">Repeat</keyword>
<keyword evidence="5" id="KW-0472">Membrane</keyword>
<comment type="similarity">
    <text evidence="1">Belongs to the VPS10-related sortilin family.</text>
</comment>
<dbReference type="SUPFAM" id="SSF110296">
    <property type="entry name" value="Oligoxyloglucan reducing end-specific cellobiohydrolase"/>
    <property type="match status" value="1"/>
</dbReference>
<keyword evidence="4" id="KW-0325">Glycoprotein</keyword>
<protein>
    <recommendedName>
        <fullName evidence="6">VPS10 domain-containing protein</fullName>
    </recommendedName>
</protein>
<dbReference type="GO" id="GO:0016020">
    <property type="term" value="C:membrane"/>
    <property type="evidence" value="ECO:0007669"/>
    <property type="project" value="InterPro"/>
</dbReference>
<evidence type="ECO:0000313" key="7">
    <source>
        <dbReference type="EMBL" id="KAK9828958.1"/>
    </source>
</evidence>
<dbReference type="AlphaFoldDB" id="A0AAW1R5P2"/>
<organism evidence="7 8">
    <name type="scientific">[Myrmecia] bisecta</name>
    <dbReference type="NCBI Taxonomy" id="41462"/>
    <lineage>
        <taxon>Eukaryota</taxon>
        <taxon>Viridiplantae</taxon>
        <taxon>Chlorophyta</taxon>
        <taxon>core chlorophytes</taxon>
        <taxon>Trebouxiophyceae</taxon>
        <taxon>Trebouxiales</taxon>
        <taxon>Trebouxiaceae</taxon>
        <taxon>Myrmecia</taxon>
    </lineage>
</organism>
<dbReference type="Proteomes" id="UP001489004">
    <property type="component" value="Unassembled WGS sequence"/>
</dbReference>
<name>A0AAW1R5P2_9CHLO</name>
<keyword evidence="5" id="KW-0812">Transmembrane</keyword>
<reference evidence="7 8" key="1">
    <citation type="journal article" date="2024" name="Nat. Commun.">
        <title>Phylogenomics reveals the evolutionary origins of lichenization in chlorophyte algae.</title>
        <authorList>
            <person name="Puginier C."/>
            <person name="Libourel C."/>
            <person name="Otte J."/>
            <person name="Skaloud P."/>
            <person name="Haon M."/>
            <person name="Grisel S."/>
            <person name="Petersen M."/>
            <person name="Berrin J.G."/>
            <person name="Delaux P.M."/>
            <person name="Dal Grande F."/>
            <person name="Keller J."/>
        </authorList>
    </citation>
    <scope>NUCLEOTIDE SEQUENCE [LARGE SCALE GENOMIC DNA]</scope>
    <source>
        <strain evidence="7 8">SAG 2043</strain>
    </source>
</reference>
<dbReference type="PANTHER" id="PTHR12106">
    <property type="entry name" value="SORTILIN RELATED"/>
    <property type="match status" value="1"/>
</dbReference>
<feature type="transmembrane region" description="Helical" evidence="5">
    <location>
        <begin position="759"/>
        <end position="780"/>
    </location>
</feature>
<keyword evidence="5" id="KW-1133">Transmembrane helix</keyword>
<accession>A0AAW1R5P2</accession>
<dbReference type="InterPro" id="IPR050310">
    <property type="entry name" value="VPS10-sortilin"/>
</dbReference>
<dbReference type="SUPFAM" id="SSF50939">
    <property type="entry name" value="Sialidases"/>
    <property type="match status" value="1"/>
</dbReference>
<evidence type="ECO:0000259" key="6">
    <source>
        <dbReference type="SMART" id="SM00602"/>
    </source>
</evidence>
<evidence type="ECO:0000256" key="2">
    <source>
        <dbReference type="ARBA" id="ARBA00022729"/>
    </source>
</evidence>
<comment type="caution">
    <text evidence="7">The sequence shown here is derived from an EMBL/GenBank/DDBJ whole genome shotgun (WGS) entry which is preliminary data.</text>
</comment>
<dbReference type="GO" id="GO:0005794">
    <property type="term" value="C:Golgi apparatus"/>
    <property type="evidence" value="ECO:0007669"/>
    <property type="project" value="TreeGrafter"/>
</dbReference>
<keyword evidence="8" id="KW-1185">Reference proteome</keyword>
<evidence type="ECO:0000256" key="4">
    <source>
        <dbReference type="ARBA" id="ARBA00023180"/>
    </source>
</evidence>
<gene>
    <name evidence="7" type="ORF">WJX72_003046</name>
</gene>
<sequence length="854" mass="94146">MKSADAVVIALMPINFASPIADLRWAGEDHEYDKYVFALTEATSYQGLGGRLFRSDYFGNAGSWSDVTVDLADAVGGDSAQLEAEGVVDLHFHPRHSQKILIQGPGLHHWTTEDFGASYKAVDTPGKTLGLWHELKIHPTQADWILAKVRRNACLADDASISKWCAFDLFVSQDFGHSWSNLTENSGGAIASFWDFDWAASMHHAEAAPTFPDETIMATVYEDPAHMKGPYPGWDKDIHFVSSEDFFKSSHRKIVSCGNQFEVLSSMIYLAMPSDCPVEPDGSKRALPPGADRGNSVSMYISHDEGKTFAPVCLPVKYLDLGYNLIRTHDGEAAFVVVDHDEEDRIEAQAPISNVYTPGLNNTLFTLSLPRNYRRNYVSDFGRVEGLPGVYLGNQVNGHMMSDPAWQTRGMDYENFLQTKVTFNGGGHWQDLVKPDHYRYAKCNRCSGDPAACQLHLHGPSSWHTGPGARPSFYSHGNAPGIVMATGNTGTYLDFAADAACTFLSRDGGRSWEDVADHAAIYEFGDHGDLLVMASHQVEAPTDVIHFSLDQGRCWNMIALEEAIDVVNIRVEPKSASHVFVVHGEACLKTSEHPTCSYTMSGQPPVGKAYVIDLKQVMGDDWKDCGADDYEMWSPPEAGTCLLGRNYTMERRKRDSLCFNGKGWERGDTKFELCPCGSEDVECEYGFKYVNGECEAIVSLDDKECTVLSGGQYKVSETHRRLVHGDACTEVQRVIPDTDGNGHMPNGSSGVDTRHHSGWAAFFIVVTVFGGVLTLFGVWWSCFAPEHVKNQLEEAAAPVTGVLATTAGWAKDKIMGLTLRREAQDAYFQPLAGGDEFALDEEDARSPPLFPTNR</sequence>
<evidence type="ECO:0000256" key="3">
    <source>
        <dbReference type="ARBA" id="ARBA00022737"/>
    </source>
</evidence>
<evidence type="ECO:0000256" key="1">
    <source>
        <dbReference type="ARBA" id="ARBA00008251"/>
    </source>
</evidence>
<dbReference type="InterPro" id="IPR031777">
    <property type="entry name" value="Sortilin_C"/>
</dbReference>
<keyword evidence="2" id="KW-0732">Signal</keyword>